<dbReference type="EC" id="3.1.-.-" evidence="2"/>
<dbReference type="Proteomes" id="UP001595907">
    <property type="component" value="Unassembled WGS sequence"/>
</dbReference>
<dbReference type="RefSeq" id="WP_379706481.1">
    <property type="nucleotide sequence ID" value="NZ_JBHSCZ010000001.1"/>
</dbReference>
<evidence type="ECO:0000313" key="2">
    <source>
        <dbReference type="EMBL" id="MFC4261680.1"/>
    </source>
</evidence>
<evidence type="ECO:0000313" key="3">
    <source>
        <dbReference type="Proteomes" id="UP001595907"/>
    </source>
</evidence>
<sequence length="330" mass="37875">MNFRAAFTPKPFSVKMKHTDKLLLVGSCFTEQIGSKLAAHKFTVLENPNGILFNPISIAQAVSSYCNEKLYKDDELFFYNELWASKKHHTKFSHPDKTVALQQINISQQTAIDYIKKADWLLLTLGSAFVYEFVNVTVTHQYDNVAANCHKIPTNQFNKRLTSAEELTALLNKMIDDVIAINPSIKIIFTVSPVRHLREGFIENNRSKAVLIQTVHNLVDDITVFYFPAYELVIDDLRDYRFFAEDLAHPNYAATNYVWEKFLPAVIDDATVEVMRQVNEINAALLHKPFNPTSTAHQKFLNAYLQKTLQLQAQYPYLNLKEAIQYFSKA</sequence>
<accession>A0ABV8QMY8</accession>
<feature type="domain" description="GSCFA" evidence="1">
    <location>
        <begin position="21"/>
        <end position="262"/>
    </location>
</feature>
<dbReference type="EMBL" id="JBHSCZ010000001">
    <property type="protein sequence ID" value="MFC4261680.1"/>
    <property type="molecule type" value="Genomic_DNA"/>
</dbReference>
<dbReference type="Pfam" id="PF08885">
    <property type="entry name" value="GSCFA"/>
    <property type="match status" value="1"/>
</dbReference>
<dbReference type="GO" id="GO:0016787">
    <property type="term" value="F:hydrolase activity"/>
    <property type="evidence" value="ECO:0007669"/>
    <property type="project" value="UniProtKB-KW"/>
</dbReference>
<reference evidence="3" key="1">
    <citation type="journal article" date="2019" name="Int. J. Syst. Evol. Microbiol.">
        <title>The Global Catalogue of Microorganisms (GCM) 10K type strain sequencing project: providing services to taxonomists for standard genome sequencing and annotation.</title>
        <authorList>
            <consortium name="The Broad Institute Genomics Platform"/>
            <consortium name="The Broad Institute Genome Sequencing Center for Infectious Disease"/>
            <person name="Wu L."/>
            <person name="Ma J."/>
        </authorList>
    </citation>
    <scope>NUCLEOTIDE SEQUENCE [LARGE SCALE GENOMIC DNA]</scope>
    <source>
        <strain evidence="3">CECT 8289</strain>
    </source>
</reference>
<gene>
    <name evidence="2" type="ORF">ACFOWM_02210</name>
</gene>
<dbReference type="InterPro" id="IPR014982">
    <property type="entry name" value="GSCFA"/>
</dbReference>
<organism evidence="2 3">
    <name type="scientific">Ferruginibacter yonginensis</name>
    <dbReference type="NCBI Taxonomy" id="1310416"/>
    <lineage>
        <taxon>Bacteria</taxon>
        <taxon>Pseudomonadati</taxon>
        <taxon>Bacteroidota</taxon>
        <taxon>Chitinophagia</taxon>
        <taxon>Chitinophagales</taxon>
        <taxon>Chitinophagaceae</taxon>
        <taxon>Ferruginibacter</taxon>
    </lineage>
</organism>
<dbReference type="SUPFAM" id="SSF52266">
    <property type="entry name" value="SGNH hydrolase"/>
    <property type="match status" value="1"/>
</dbReference>
<protein>
    <submittedName>
        <fullName evidence="2">GSCFA domain-containing protein</fullName>
        <ecNumber evidence="2">3.1.-.-</ecNumber>
    </submittedName>
</protein>
<proteinExistence type="predicted"/>
<comment type="caution">
    <text evidence="2">The sequence shown here is derived from an EMBL/GenBank/DDBJ whole genome shotgun (WGS) entry which is preliminary data.</text>
</comment>
<name>A0ABV8QMY8_9BACT</name>
<keyword evidence="2" id="KW-0378">Hydrolase</keyword>
<evidence type="ECO:0000259" key="1">
    <source>
        <dbReference type="Pfam" id="PF08885"/>
    </source>
</evidence>
<keyword evidence="3" id="KW-1185">Reference proteome</keyword>